<dbReference type="Proteomes" id="UP000249526">
    <property type="component" value="Unassembled WGS sequence"/>
</dbReference>
<gene>
    <name evidence="2" type="ORF">BO85DRAFT_488420</name>
</gene>
<reference evidence="2 3" key="1">
    <citation type="submission" date="2018-02" db="EMBL/GenBank/DDBJ databases">
        <title>The genomes of Aspergillus section Nigri reveals drivers in fungal speciation.</title>
        <authorList>
            <consortium name="DOE Joint Genome Institute"/>
            <person name="Vesth T.C."/>
            <person name="Nybo J."/>
            <person name="Theobald S."/>
            <person name="Brandl J."/>
            <person name="Frisvad J.C."/>
            <person name="Nielsen K.F."/>
            <person name="Lyhne E.K."/>
            <person name="Kogle M.E."/>
            <person name="Kuo A."/>
            <person name="Riley R."/>
            <person name="Clum A."/>
            <person name="Nolan M."/>
            <person name="Lipzen A."/>
            <person name="Salamov A."/>
            <person name="Henrissat B."/>
            <person name="Wiebenga A."/>
            <person name="De vries R.P."/>
            <person name="Grigoriev I.V."/>
            <person name="Mortensen U.H."/>
            <person name="Andersen M.R."/>
            <person name="Baker S.E."/>
        </authorList>
    </citation>
    <scope>NUCLEOTIDE SEQUENCE [LARGE SCALE GENOMIC DNA]</scope>
    <source>
        <strain evidence="2 3">CBS 112811</strain>
    </source>
</reference>
<dbReference type="RefSeq" id="XP_025515633.1">
    <property type="nucleotide sequence ID" value="XM_025663532.1"/>
</dbReference>
<protein>
    <submittedName>
        <fullName evidence="2">Uncharacterized protein</fullName>
    </submittedName>
</protein>
<organism evidence="2 3">
    <name type="scientific">Aspergillus piperis CBS 112811</name>
    <dbReference type="NCBI Taxonomy" id="1448313"/>
    <lineage>
        <taxon>Eukaryota</taxon>
        <taxon>Fungi</taxon>
        <taxon>Dikarya</taxon>
        <taxon>Ascomycota</taxon>
        <taxon>Pezizomycotina</taxon>
        <taxon>Eurotiomycetes</taxon>
        <taxon>Eurotiomycetidae</taxon>
        <taxon>Eurotiales</taxon>
        <taxon>Aspergillaceae</taxon>
        <taxon>Aspergillus</taxon>
        <taxon>Aspergillus subgen. Circumdati</taxon>
    </lineage>
</organism>
<dbReference type="AlphaFoldDB" id="A0A8G1VLL5"/>
<feature type="region of interest" description="Disordered" evidence="1">
    <location>
        <begin position="72"/>
        <end position="100"/>
    </location>
</feature>
<accession>A0A8G1VLL5</accession>
<evidence type="ECO:0000313" key="2">
    <source>
        <dbReference type="EMBL" id="RAH57711.1"/>
    </source>
</evidence>
<evidence type="ECO:0000313" key="3">
    <source>
        <dbReference type="Proteomes" id="UP000249526"/>
    </source>
</evidence>
<name>A0A8G1VLL5_9EURO</name>
<evidence type="ECO:0000256" key="1">
    <source>
        <dbReference type="SAM" id="MobiDB-lite"/>
    </source>
</evidence>
<keyword evidence="3" id="KW-1185">Reference proteome</keyword>
<dbReference type="EMBL" id="KZ825062">
    <property type="protein sequence ID" value="RAH57711.1"/>
    <property type="molecule type" value="Genomic_DNA"/>
</dbReference>
<dbReference type="GeneID" id="37166934"/>
<sequence length="169" mass="17773">MTVLIMKNAVLRCSALLKGQQQKDAEVLRPAQFCLGDENADRIDSATYGGGIMALGKPDTLFSFGPNIAQAKASENSISEERNKPGATTKEEETENLDSADRGLTADLVFQGVAFEPFGSMTPTFVHSNLTIASGSFVASAAASRGGKSTINLSLEPFDEPISGTILLG</sequence>
<proteinExistence type="predicted"/>